<sequence>MIGPFLGVTLVPQVEVRNIMIPIFHDMMDWEQRKNGNFKQRLPSPCCCTGSYCTGTSDQLKSFCITLLRLNGTERRASAAKSSTISTRERQAKQQFNFVFCIFYPSCFLCVKPILTLISVCWEFGIPLCRELAFQYESLYDYQSLSWIRVSLTQTMIIINSVINCTLVISECITKMEAAYYDNIMEQQRLEPEFFRVGFYGRKFPFFLRMDRVPDRIKSFYRVNNVRRFRYDRPFHKGPKDRDNEFKSLWIERTTLILTHPLPGISRWFEVEKRELGPPGFDKSGSGVNRGILASHNPMSPESFKLMHRHRNQSKQSGKFPEIGPQWPSASLTARCAYQDVCDAFSSEVGVVPGKASPSSSSLSSTHSAPPQMINSTPSTMRVLTTPSSWSLDSGTREALPFLSSHVGSVMAPPVPPRNVPHGMKLLLHVSVCACQLFASVFLQGFTCSPLHPIPASPTSSQSVLDGSNSTLSGSASSGVSSLSESNFGGATSSSDPPASRTDTLDSVPSSQTWTTDQDDLDSPYQPVRYSMSEPDVLEGVKSQPCRSNSAPGGVNPAQVGYQIQSQAPGLGCTGAPQSQQPDGLQQQQHPFYHHHFHPHYIPHNPPLYHLHEPPPILPPKPFLREGCIPEEDPLITQSGPPRLPVPRPMPRKISQPIIAATKDEQAKVAWEHGISEE</sequence>
<feature type="region of interest" description="Disordered" evidence="1">
    <location>
        <begin position="356"/>
        <end position="379"/>
    </location>
</feature>
<feature type="region of interest" description="Disordered" evidence="1">
    <location>
        <begin position="456"/>
        <end position="558"/>
    </location>
</feature>
<protein>
    <submittedName>
        <fullName evidence="4">Uncharacterized protein</fullName>
    </submittedName>
</protein>
<feature type="domain" description="Dedicator of cytokinesis TPR repeats region" evidence="3">
    <location>
        <begin position="1"/>
        <end position="40"/>
    </location>
</feature>
<reference evidence="4 5" key="1">
    <citation type="submission" date="2021-06" db="EMBL/GenBank/DDBJ databases">
        <authorList>
            <person name="Palmer J.M."/>
        </authorList>
    </citation>
    <scope>NUCLEOTIDE SEQUENCE [LARGE SCALE GENOMIC DNA]</scope>
    <source>
        <strain evidence="4 5">XC_2019</strain>
        <tissue evidence="4">Muscle</tissue>
    </source>
</reference>
<feature type="compositionally biased region" description="Low complexity" evidence="1">
    <location>
        <begin position="577"/>
        <end position="588"/>
    </location>
</feature>
<feature type="compositionally biased region" description="Polar residues" evidence="1">
    <location>
        <begin position="490"/>
        <end position="516"/>
    </location>
</feature>
<gene>
    <name evidence="4" type="ORF">XENOCAPTIV_013136</name>
</gene>
<dbReference type="InterPro" id="IPR026791">
    <property type="entry name" value="DOCK"/>
</dbReference>
<organism evidence="4 5">
    <name type="scientific">Xenoophorus captivus</name>
    <dbReference type="NCBI Taxonomy" id="1517983"/>
    <lineage>
        <taxon>Eukaryota</taxon>
        <taxon>Metazoa</taxon>
        <taxon>Chordata</taxon>
        <taxon>Craniata</taxon>
        <taxon>Vertebrata</taxon>
        <taxon>Euteleostomi</taxon>
        <taxon>Actinopterygii</taxon>
        <taxon>Neopterygii</taxon>
        <taxon>Teleostei</taxon>
        <taxon>Neoteleostei</taxon>
        <taxon>Acanthomorphata</taxon>
        <taxon>Ovalentaria</taxon>
        <taxon>Atherinomorphae</taxon>
        <taxon>Cyprinodontiformes</taxon>
        <taxon>Goodeidae</taxon>
        <taxon>Xenoophorus</taxon>
    </lineage>
</organism>
<evidence type="ECO:0000259" key="2">
    <source>
        <dbReference type="Pfam" id="PF20422"/>
    </source>
</evidence>
<dbReference type="PANTHER" id="PTHR45653:SF4">
    <property type="entry name" value="DEDICATOR OF CYTOKINESIS PROTEIN 3"/>
    <property type="match status" value="1"/>
</dbReference>
<evidence type="ECO:0000313" key="5">
    <source>
        <dbReference type="Proteomes" id="UP001434883"/>
    </source>
</evidence>
<name>A0ABV0R3N5_9TELE</name>
<dbReference type="Proteomes" id="UP001434883">
    <property type="component" value="Unassembled WGS sequence"/>
</dbReference>
<proteinExistence type="predicted"/>
<dbReference type="EMBL" id="JAHRIN010033883">
    <property type="protein sequence ID" value="MEQ2202711.1"/>
    <property type="molecule type" value="Genomic_DNA"/>
</dbReference>
<feature type="domain" description="DOCKER Lobe B" evidence="2">
    <location>
        <begin position="212"/>
        <end position="259"/>
    </location>
</feature>
<evidence type="ECO:0000313" key="4">
    <source>
        <dbReference type="EMBL" id="MEQ2202711.1"/>
    </source>
</evidence>
<dbReference type="Pfam" id="PF20422">
    <property type="entry name" value="DHR-2_Lobe_B"/>
    <property type="match status" value="1"/>
</dbReference>
<dbReference type="Pfam" id="PF23554">
    <property type="entry name" value="TPR_DOCK"/>
    <property type="match status" value="1"/>
</dbReference>
<comment type="caution">
    <text evidence="4">The sequence shown here is derived from an EMBL/GenBank/DDBJ whole genome shotgun (WGS) entry which is preliminary data.</text>
</comment>
<dbReference type="PANTHER" id="PTHR45653">
    <property type="entry name" value="DEDICATOR OF CYTOKINESIS"/>
    <property type="match status" value="1"/>
</dbReference>
<accession>A0ABV0R3N5</accession>
<feature type="compositionally biased region" description="Polar residues" evidence="1">
    <location>
        <begin position="457"/>
        <end position="466"/>
    </location>
</feature>
<evidence type="ECO:0000259" key="3">
    <source>
        <dbReference type="Pfam" id="PF23554"/>
    </source>
</evidence>
<feature type="compositionally biased region" description="Low complexity" evidence="1">
    <location>
        <begin position="357"/>
        <end position="371"/>
    </location>
</feature>
<dbReference type="InterPro" id="IPR046770">
    <property type="entry name" value="DOCKER_Lobe_B"/>
</dbReference>
<dbReference type="InterPro" id="IPR056372">
    <property type="entry name" value="TPR_DOCK"/>
</dbReference>
<feature type="region of interest" description="Disordered" evidence="1">
    <location>
        <begin position="569"/>
        <end position="588"/>
    </location>
</feature>
<feature type="compositionally biased region" description="Low complexity" evidence="1">
    <location>
        <begin position="467"/>
        <end position="489"/>
    </location>
</feature>
<feature type="region of interest" description="Disordered" evidence="1">
    <location>
        <begin position="632"/>
        <end position="651"/>
    </location>
</feature>
<keyword evidence="5" id="KW-1185">Reference proteome</keyword>
<evidence type="ECO:0000256" key="1">
    <source>
        <dbReference type="SAM" id="MobiDB-lite"/>
    </source>
</evidence>